<protein>
    <submittedName>
        <fullName evidence="2">Uncharacterized protein</fullName>
    </submittedName>
</protein>
<accession>A0ABS3FZV2</accession>
<proteinExistence type="predicted"/>
<sequence>MFLRDSDAGERWRLQSDRTQAFGRSLSTPVIRQKFPHLFLKITGPGAIASPRYQNLRTRNPKFISKDGPNPISIGQKAA</sequence>
<evidence type="ECO:0000313" key="2">
    <source>
        <dbReference type="EMBL" id="MBO0351867.1"/>
    </source>
</evidence>
<organism evidence="2 3">
    <name type="scientific">Phormidium pseudopriestleyi FRX01</name>
    <dbReference type="NCBI Taxonomy" id="1759528"/>
    <lineage>
        <taxon>Bacteria</taxon>
        <taxon>Bacillati</taxon>
        <taxon>Cyanobacteriota</taxon>
        <taxon>Cyanophyceae</taxon>
        <taxon>Oscillatoriophycideae</taxon>
        <taxon>Oscillatoriales</taxon>
        <taxon>Oscillatoriaceae</taxon>
        <taxon>Phormidium</taxon>
    </lineage>
</organism>
<dbReference type="Proteomes" id="UP000664844">
    <property type="component" value="Unassembled WGS sequence"/>
</dbReference>
<keyword evidence="3" id="KW-1185">Reference proteome</keyword>
<dbReference type="EMBL" id="JAFLQW010000599">
    <property type="protein sequence ID" value="MBO0351867.1"/>
    <property type="molecule type" value="Genomic_DNA"/>
</dbReference>
<gene>
    <name evidence="2" type="ORF">J0895_22850</name>
</gene>
<comment type="caution">
    <text evidence="2">The sequence shown here is derived from an EMBL/GenBank/DDBJ whole genome shotgun (WGS) entry which is preliminary data.</text>
</comment>
<evidence type="ECO:0000313" key="3">
    <source>
        <dbReference type="Proteomes" id="UP000664844"/>
    </source>
</evidence>
<name>A0ABS3FZV2_9CYAN</name>
<evidence type="ECO:0000256" key="1">
    <source>
        <dbReference type="SAM" id="MobiDB-lite"/>
    </source>
</evidence>
<dbReference type="RefSeq" id="WP_207090295.1">
    <property type="nucleotide sequence ID" value="NZ_JAFLQW010000599.1"/>
</dbReference>
<feature type="region of interest" description="Disordered" evidence="1">
    <location>
        <begin position="60"/>
        <end position="79"/>
    </location>
</feature>
<reference evidence="2 3" key="1">
    <citation type="submission" date="2021-03" db="EMBL/GenBank/DDBJ databases">
        <title>Metabolic Capacity of the Antarctic Cyanobacterium Phormidium pseudopriestleyi that Sustains Oxygenic Photosynthesis in the Presence of Hydrogen Sulfide.</title>
        <authorList>
            <person name="Lumian J.E."/>
            <person name="Jungblut A.D."/>
            <person name="Dillon M.L."/>
            <person name="Hawes I."/>
            <person name="Doran P.T."/>
            <person name="Mackey T.J."/>
            <person name="Dick G.J."/>
            <person name="Grettenberger C.L."/>
            <person name="Sumner D.Y."/>
        </authorList>
    </citation>
    <scope>NUCLEOTIDE SEQUENCE [LARGE SCALE GENOMIC DNA]</scope>
    <source>
        <strain evidence="2 3">FRX01</strain>
    </source>
</reference>